<keyword evidence="6" id="KW-0325">Glycoprotein</keyword>
<feature type="transmembrane region" description="Helical" evidence="7">
    <location>
        <begin position="495"/>
        <end position="517"/>
    </location>
</feature>
<proteinExistence type="inferred from homology"/>
<comment type="subcellular location">
    <subcellularLocation>
        <location evidence="1">Membrane</location>
        <topology evidence="1">Multi-pass membrane protein</topology>
    </subcellularLocation>
</comment>
<evidence type="ECO:0000256" key="4">
    <source>
        <dbReference type="ARBA" id="ARBA00022989"/>
    </source>
</evidence>
<dbReference type="GO" id="GO:0005262">
    <property type="term" value="F:calcium channel activity"/>
    <property type="evidence" value="ECO:0007669"/>
    <property type="project" value="TreeGrafter"/>
</dbReference>
<dbReference type="OrthoDB" id="444119at2759"/>
<dbReference type="AlphaFoldDB" id="A0A3M7R8K1"/>
<keyword evidence="3 7" id="KW-0812">Transmembrane</keyword>
<evidence type="ECO:0000256" key="6">
    <source>
        <dbReference type="ARBA" id="ARBA00023180"/>
    </source>
</evidence>
<keyword evidence="4 7" id="KW-1133">Transmembrane helix</keyword>
<evidence type="ECO:0000256" key="7">
    <source>
        <dbReference type="SAM" id="Phobius"/>
    </source>
</evidence>
<evidence type="ECO:0000259" key="9">
    <source>
        <dbReference type="Pfam" id="PF20519"/>
    </source>
</evidence>
<feature type="transmembrane region" description="Helical" evidence="7">
    <location>
        <begin position="56"/>
        <end position="75"/>
    </location>
</feature>
<dbReference type="PANTHER" id="PTHR10877:SF150">
    <property type="entry name" value="REJ DOMAIN-CONTAINING PROTEIN"/>
    <property type="match status" value="1"/>
</dbReference>
<dbReference type="GO" id="GO:0005509">
    <property type="term" value="F:calcium ion binding"/>
    <property type="evidence" value="ECO:0007669"/>
    <property type="project" value="InterPro"/>
</dbReference>
<dbReference type="Pfam" id="PF08016">
    <property type="entry name" value="PKD_channel"/>
    <property type="match status" value="1"/>
</dbReference>
<keyword evidence="5 7" id="KW-0472">Membrane</keyword>
<comment type="caution">
    <text evidence="10">The sequence shown here is derived from an EMBL/GenBank/DDBJ whole genome shotgun (WGS) entry which is preliminary data.</text>
</comment>
<evidence type="ECO:0000259" key="8">
    <source>
        <dbReference type="Pfam" id="PF08016"/>
    </source>
</evidence>
<feature type="transmembrane region" description="Helical" evidence="7">
    <location>
        <begin position="394"/>
        <end position="414"/>
    </location>
</feature>
<feature type="transmembrane region" description="Helical" evidence="7">
    <location>
        <begin position="434"/>
        <end position="455"/>
    </location>
</feature>
<name>A0A3M7R8K1_BRAPC</name>
<dbReference type="InterPro" id="IPR051223">
    <property type="entry name" value="Polycystin"/>
</dbReference>
<feature type="domain" description="Polycystin cation channel PKD1/PKD2" evidence="8">
    <location>
        <begin position="303"/>
        <end position="523"/>
    </location>
</feature>
<keyword evidence="11" id="KW-1185">Reference proteome</keyword>
<feature type="transmembrane region" description="Helical" evidence="7">
    <location>
        <begin position="346"/>
        <end position="364"/>
    </location>
</feature>
<dbReference type="Proteomes" id="UP000276133">
    <property type="component" value="Unassembled WGS sequence"/>
</dbReference>
<dbReference type="GO" id="GO:0050982">
    <property type="term" value="P:detection of mechanical stimulus"/>
    <property type="evidence" value="ECO:0007669"/>
    <property type="project" value="TreeGrafter"/>
</dbReference>
<dbReference type="STRING" id="10195.A0A3M7R8K1"/>
<reference evidence="10 11" key="1">
    <citation type="journal article" date="2018" name="Sci. Rep.">
        <title>Genomic signatures of local adaptation to the degree of environmental predictability in rotifers.</title>
        <authorList>
            <person name="Franch-Gras L."/>
            <person name="Hahn C."/>
            <person name="Garcia-Roger E.M."/>
            <person name="Carmona M.J."/>
            <person name="Serra M."/>
            <person name="Gomez A."/>
        </authorList>
    </citation>
    <scope>NUCLEOTIDE SEQUENCE [LARGE SCALE GENOMIC DNA]</scope>
    <source>
        <strain evidence="10">HYR1</strain>
    </source>
</reference>
<organism evidence="10 11">
    <name type="scientific">Brachionus plicatilis</name>
    <name type="common">Marine rotifer</name>
    <name type="synonym">Brachionus muelleri</name>
    <dbReference type="NCBI Taxonomy" id="10195"/>
    <lineage>
        <taxon>Eukaryota</taxon>
        <taxon>Metazoa</taxon>
        <taxon>Spiralia</taxon>
        <taxon>Gnathifera</taxon>
        <taxon>Rotifera</taxon>
        <taxon>Eurotatoria</taxon>
        <taxon>Monogononta</taxon>
        <taxon>Pseudotrocha</taxon>
        <taxon>Ploima</taxon>
        <taxon>Brachionidae</taxon>
        <taxon>Brachionus</taxon>
    </lineage>
</organism>
<feature type="domain" description="Polycystin" evidence="9">
    <location>
        <begin position="99"/>
        <end position="298"/>
    </location>
</feature>
<gene>
    <name evidence="10" type="ORF">BpHYR1_052489</name>
</gene>
<evidence type="ECO:0000256" key="1">
    <source>
        <dbReference type="ARBA" id="ARBA00004141"/>
    </source>
</evidence>
<dbReference type="InterPro" id="IPR013122">
    <property type="entry name" value="PKD1_2_channel"/>
</dbReference>
<dbReference type="PRINTS" id="PR01433">
    <property type="entry name" value="POLYCYSTIN2"/>
</dbReference>
<dbReference type="GO" id="GO:0016020">
    <property type="term" value="C:membrane"/>
    <property type="evidence" value="ECO:0007669"/>
    <property type="project" value="UniProtKB-SubCell"/>
</dbReference>
<dbReference type="InterPro" id="IPR046791">
    <property type="entry name" value="Polycystin_dom"/>
</dbReference>
<evidence type="ECO:0000256" key="2">
    <source>
        <dbReference type="ARBA" id="ARBA00007200"/>
    </source>
</evidence>
<dbReference type="PANTHER" id="PTHR10877">
    <property type="entry name" value="POLYCYSTIN FAMILY MEMBER"/>
    <property type="match status" value="1"/>
</dbReference>
<dbReference type="InterPro" id="IPR003915">
    <property type="entry name" value="PKD_2"/>
</dbReference>
<accession>A0A3M7R8K1</accession>
<evidence type="ECO:0000256" key="5">
    <source>
        <dbReference type="ARBA" id="ARBA00023136"/>
    </source>
</evidence>
<dbReference type="EMBL" id="REGN01003982">
    <property type="protein sequence ID" value="RNA19751.1"/>
    <property type="molecule type" value="Genomic_DNA"/>
</dbReference>
<evidence type="ECO:0000256" key="3">
    <source>
        <dbReference type="ARBA" id="ARBA00022692"/>
    </source>
</evidence>
<evidence type="ECO:0000313" key="11">
    <source>
        <dbReference type="Proteomes" id="UP000276133"/>
    </source>
</evidence>
<feature type="transmembrane region" description="Helical" evidence="7">
    <location>
        <begin position="308"/>
        <end position="325"/>
    </location>
</feature>
<comment type="similarity">
    <text evidence="2">Belongs to the polycystin family.</text>
</comment>
<sequence>MSKIKLTFCIEIEDNFQSKEGGIVQLNTKLIIHTLGLKIEIHNTLRNTILTLIEKIISVLFQLNMLLLCIFSLCYSNKDLNSFRYQQNLKNILGGAKSLENVTKIEHIYDWIKDRFLISLYSGTKENLMADRTTYLLGFPIVRQLRVNKQICYGLELRSFCYEDYDVLKQDKESYGLKWSVNKSLDLEMKNYSDYSDSFLYKTSSQLETYPYFGKYKSYFGGGFTFDLKNRIKSLDQLRSDIENLQILRWIDYQTRAVFIELSVYNVNLNLFAYCTILFEILPTGNFISTMRIEPVILYETNETSKYLVIAVNVLYLVFIAFFMLKEIRRMYKLGLGNYLTQIWNYVEWTIFAFSWAAFSIFLYRQYAKDDLFGKIKAKDQLVRLQLLSYWNDVLGMLFGFLSLFGTLKFLKLLRSNRTIWMFICTIRASLHDLISFSFLFFTVFLAFVQLIHLIEHHNSKEFSTLVGSFETMFGMILSKLPRNIYFGHNTFNKIVISILFYLVIVFVMVNILITILTDNFNMVRKESKKGADSSILYAFLKEKAKMIKKIIWTFFKRSESDTDVLSLQEANVETFGQIDQDISKIENLIYKNKINDQIF</sequence>
<feature type="transmembrane region" description="Helical" evidence="7">
    <location>
        <begin position="271"/>
        <end position="288"/>
    </location>
</feature>
<dbReference type="Pfam" id="PF20519">
    <property type="entry name" value="Polycystin_dom"/>
    <property type="match status" value="1"/>
</dbReference>
<protein>
    <submittedName>
        <fullName evidence="10">Polycystic kidney disease 1-like 2</fullName>
    </submittedName>
</protein>
<evidence type="ECO:0000313" key="10">
    <source>
        <dbReference type="EMBL" id="RNA19751.1"/>
    </source>
</evidence>